<proteinExistence type="predicted"/>
<accession>A0AAV9U5Z9</accession>
<comment type="caution">
    <text evidence="1">The sequence shown here is derived from an EMBL/GenBank/DDBJ whole genome shotgun (WGS) entry which is preliminary data.</text>
</comment>
<organism evidence="1 2">
    <name type="scientific">Orbilia brochopaga</name>
    <dbReference type="NCBI Taxonomy" id="3140254"/>
    <lineage>
        <taxon>Eukaryota</taxon>
        <taxon>Fungi</taxon>
        <taxon>Dikarya</taxon>
        <taxon>Ascomycota</taxon>
        <taxon>Pezizomycotina</taxon>
        <taxon>Orbiliomycetes</taxon>
        <taxon>Orbiliales</taxon>
        <taxon>Orbiliaceae</taxon>
        <taxon>Orbilia</taxon>
    </lineage>
</organism>
<sequence length="124" mass="13887">MAAHQTTSTSTPGFIDPMEAACSRFKDFLDVKRKKPRFTTLKDLETEVKHLERKQTGSSTTFKIGQSVDPIVKFLRRHSDAFDTMVQANPYPAALIWGSLKILLNVSHLMLTQLIGQFTVSSTS</sequence>
<keyword evidence="2" id="KW-1185">Reference proteome</keyword>
<dbReference type="Proteomes" id="UP001375240">
    <property type="component" value="Unassembled WGS sequence"/>
</dbReference>
<evidence type="ECO:0000313" key="2">
    <source>
        <dbReference type="Proteomes" id="UP001375240"/>
    </source>
</evidence>
<protein>
    <submittedName>
        <fullName evidence="1">Uncharacterized protein</fullName>
    </submittedName>
</protein>
<dbReference type="AlphaFoldDB" id="A0AAV9U5Z9"/>
<dbReference type="EMBL" id="JAVHNQ010000011">
    <property type="protein sequence ID" value="KAK6336222.1"/>
    <property type="molecule type" value="Genomic_DNA"/>
</dbReference>
<gene>
    <name evidence="1" type="ORF">TWF696_001785</name>
</gene>
<evidence type="ECO:0000313" key="1">
    <source>
        <dbReference type="EMBL" id="KAK6336222.1"/>
    </source>
</evidence>
<reference evidence="1 2" key="1">
    <citation type="submission" date="2019-10" db="EMBL/GenBank/DDBJ databases">
        <authorList>
            <person name="Palmer J.M."/>
        </authorList>
    </citation>
    <scope>NUCLEOTIDE SEQUENCE [LARGE SCALE GENOMIC DNA]</scope>
    <source>
        <strain evidence="1 2">TWF696</strain>
    </source>
</reference>
<name>A0AAV9U5Z9_9PEZI</name>